<reference evidence="3 4" key="1">
    <citation type="journal article" date="2007" name="Nature">
        <title>Evolution of genes and genomes on the Drosophila phylogeny.</title>
        <authorList>
            <consortium name="Drosophila 12 Genomes Consortium"/>
            <person name="Clark A.G."/>
            <person name="Eisen M.B."/>
            <person name="Smith D.R."/>
            <person name="Bergman C.M."/>
            <person name="Oliver B."/>
            <person name="Markow T.A."/>
            <person name="Kaufman T.C."/>
            <person name="Kellis M."/>
            <person name="Gelbart W."/>
            <person name="Iyer V.N."/>
            <person name="Pollard D.A."/>
            <person name="Sackton T.B."/>
            <person name="Larracuente A.M."/>
            <person name="Singh N.D."/>
            <person name="Abad J.P."/>
            <person name="Abt D.N."/>
            <person name="Adryan B."/>
            <person name="Aguade M."/>
            <person name="Akashi H."/>
            <person name="Anderson W.W."/>
            <person name="Aquadro C.F."/>
            <person name="Ardell D.H."/>
            <person name="Arguello R."/>
            <person name="Artieri C.G."/>
            <person name="Barbash D.A."/>
            <person name="Barker D."/>
            <person name="Barsanti P."/>
            <person name="Batterham P."/>
            <person name="Batzoglou S."/>
            <person name="Begun D."/>
            <person name="Bhutkar A."/>
            <person name="Blanco E."/>
            <person name="Bosak S.A."/>
            <person name="Bradley R.K."/>
            <person name="Brand A.D."/>
            <person name="Brent M.R."/>
            <person name="Brooks A.N."/>
            <person name="Brown R.H."/>
            <person name="Butlin R.K."/>
            <person name="Caggese C."/>
            <person name="Calvi B.R."/>
            <person name="Bernardo de Carvalho A."/>
            <person name="Caspi A."/>
            <person name="Castrezana S."/>
            <person name="Celniker S.E."/>
            <person name="Chang J.L."/>
            <person name="Chapple C."/>
            <person name="Chatterji S."/>
            <person name="Chinwalla A."/>
            <person name="Civetta A."/>
            <person name="Clifton S.W."/>
            <person name="Comeron J.M."/>
            <person name="Costello J.C."/>
            <person name="Coyne J.A."/>
            <person name="Daub J."/>
            <person name="David R.G."/>
            <person name="Delcher A.L."/>
            <person name="Delehaunty K."/>
            <person name="Do C.B."/>
            <person name="Ebling H."/>
            <person name="Edwards K."/>
            <person name="Eickbush T."/>
            <person name="Evans J.D."/>
            <person name="Filipski A."/>
            <person name="Findeiss S."/>
            <person name="Freyhult E."/>
            <person name="Fulton L."/>
            <person name="Fulton R."/>
            <person name="Garcia A.C."/>
            <person name="Gardiner A."/>
            <person name="Garfield D.A."/>
            <person name="Garvin B.E."/>
            <person name="Gibson G."/>
            <person name="Gilbert D."/>
            <person name="Gnerre S."/>
            <person name="Godfrey J."/>
            <person name="Good R."/>
            <person name="Gotea V."/>
            <person name="Gravely B."/>
            <person name="Greenberg A.J."/>
            <person name="Griffiths-Jones S."/>
            <person name="Gross S."/>
            <person name="Guigo R."/>
            <person name="Gustafson E.A."/>
            <person name="Haerty W."/>
            <person name="Hahn M.W."/>
            <person name="Halligan D.L."/>
            <person name="Halpern A.L."/>
            <person name="Halter G.M."/>
            <person name="Han M.V."/>
            <person name="Heger A."/>
            <person name="Hillier L."/>
            <person name="Hinrichs A.S."/>
            <person name="Holmes I."/>
            <person name="Hoskins R.A."/>
            <person name="Hubisz M.J."/>
            <person name="Hultmark D."/>
            <person name="Huntley M.A."/>
            <person name="Jaffe D.B."/>
            <person name="Jagadeeshan S."/>
            <person name="Jeck W.R."/>
            <person name="Johnson J."/>
            <person name="Jones C.D."/>
            <person name="Jordan W.C."/>
            <person name="Karpen G.H."/>
            <person name="Kataoka E."/>
            <person name="Keightley P.D."/>
            <person name="Kheradpour P."/>
            <person name="Kirkness E.F."/>
            <person name="Koerich L.B."/>
            <person name="Kristiansen K."/>
            <person name="Kudrna D."/>
            <person name="Kulathinal R.J."/>
            <person name="Kumar S."/>
            <person name="Kwok R."/>
            <person name="Lander E."/>
            <person name="Langley C.H."/>
            <person name="Lapoint R."/>
            <person name="Lazzaro B.P."/>
            <person name="Lee S.J."/>
            <person name="Levesque L."/>
            <person name="Li R."/>
            <person name="Lin C.F."/>
            <person name="Lin M.F."/>
            <person name="Lindblad-Toh K."/>
            <person name="Llopart A."/>
            <person name="Long M."/>
            <person name="Low L."/>
            <person name="Lozovsky E."/>
            <person name="Lu J."/>
            <person name="Luo M."/>
            <person name="Machado C.A."/>
            <person name="Makalowski W."/>
            <person name="Marzo M."/>
            <person name="Matsuda M."/>
            <person name="Matzkin L."/>
            <person name="McAllister B."/>
            <person name="McBride C.S."/>
            <person name="McKernan B."/>
            <person name="McKernan K."/>
            <person name="Mendez-Lago M."/>
            <person name="Minx P."/>
            <person name="Mollenhauer M.U."/>
            <person name="Montooth K."/>
            <person name="Mount S.M."/>
            <person name="Mu X."/>
            <person name="Myers E."/>
            <person name="Negre B."/>
            <person name="Newfeld S."/>
            <person name="Nielsen R."/>
            <person name="Noor M.A."/>
            <person name="O'Grady P."/>
            <person name="Pachter L."/>
            <person name="Papaceit M."/>
            <person name="Parisi M.J."/>
            <person name="Parisi M."/>
            <person name="Parts L."/>
            <person name="Pedersen J.S."/>
            <person name="Pesole G."/>
            <person name="Phillippy A.M."/>
            <person name="Ponting C.P."/>
            <person name="Pop M."/>
            <person name="Porcelli D."/>
            <person name="Powell J.R."/>
            <person name="Prohaska S."/>
            <person name="Pruitt K."/>
            <person name="Puig M."/>
            <person name="Quesneville H."/>
            <person name="Ram K.R."/>
            <person name="Rand D."/>
            <person name="Rasmussen M.D."/>
            <person name="Reed L.K."/>
            <person name="Reenan R."/>
            <person name="Reily A."/>
            <person name="Remington K.A."/>
            <person name="Rieger T.T."/>
            <person name="Ritchie M.G."/>
            <person name="Robin C."/>
            <person name="Rogers Y.H."/>
            <person name="Rohde C."/>
            <person name="Rozas J."/>
            <person name="Rubenfield M.J."/>
            <person name="Ruiz A."/>
            <person name="Russo S."/>
            <person name="Salzberg S.L."/>
            <person name="Sanchez-Gracia A."/>
            <person name="Saranga D.J."/>
            <person name="Sato H."/>
            <person name="Schaeffer S.W."/>
            <person name="Schatz M.C."/>
            <person name="Schlenke T."/>
            <person name="Schwartz R."/>
            <person name="Segarra C."/>
            <person name="Singh R.S."/>
            <person name="Sirot L."/>
            <person name="Sirota M."/>
            <person name="Sisneros N.B."/>
            <person name="Smith C.D."/>
            <person name="Smith T.F."/>
            <person name="Spieth J."/>
            <person name="Stage D.E."/>
            <person name="Stark A."/>
            <person name="Stephan W."/>
            <person name="Strausberg R.L."/>
            <person name="Strempel S."/>
            <person name="Sturgill D."/>
            <person name="Sutton G."/>
            <person name="Sutton G.G."/>
            <person name="Tao W."/>
            <person name="Teichmann S."/>
            <person name="Tobari Y.N."/>
            <person name="Tomimura Y."/>
            <person name="Tsolas J.M."/>
            <person name="Valente V.L."/>
            <person name="Venter E."/>
            <person name="Venter J.C."/>
            <person name="Vicario S."/>
            <person name="Vieira F.G."/>
            <person name="Vilella A.J."/>
            <person name="Villasante A."/>
            <person name="Walenz B."/>
            <person name="Wang J."/>
            <person name="Wasserman M."/>
            <person name="Watts T."/>
            <person name="Wilson D."/>
            <person name="Wilson R.K."/>
            <person name="Wing R.A."/>
            <person name="Wolfner M.F."/>
            <person name="Wong A."/>
            <person name="Wong G.K."/>
            <person name="Wu C.I."/>
            <person name="Wu G."/>
            <person name="Yamamoto D."/>
            <person name="Yang H.P."/>
            <person name="Yang S.P."/>
            <person name="Yorke J.A."/>
            <person name="Yoshida K."/>
            <person name="Zdobnov E."/>
            <person name="Zhang P."/>
            <person name="Zhang Y."/>
            <person name="Zimin A.V."/>
            <person name="Baldwin J."/>
            <person name="Abdouelleil A."/>
            <person name="Abdulkadir J."/>
            <person name="Abebe A."/>
            <person name="Abera B."/>
            <person name="Abreu J."/>
            <person name="Acer S.C."/>
            <person name="Aftuck L."/>
            <person name="Alexander A."/>
            <person name="An P."/>
            <person name="Anderson E."/>
            <person name="Anderson S."/>
            <person name="Arachi H."/>
            <person name="Azer M."/>
            <person name="Bachantsang P."/>
            <person name="Barry A."/>
            <person name="Bayul T."/>
            <person name="Berlin A."/>
            <person name="Bessette D."/>
            <person name="Bloom T."/>
            <person name="Blye J."/>
            <person name="Boguslavskiy L."/>
            <person name="Bonnet C."/>
            <person name="Boukhgalter B."/>
            <person name="Bourzgui I."/>
            <person name="Brown A."/>
            <person name="Cahill P."/>
            <person name="Channer S."/>
            <person name="Cheshatsang Y."/>
            <person name="Chuda L."/>
            <person name="Citroen M."/>
            <person name="Collymore A."/>
            <person name="Cooke P."/>
            <person name="Costello M."/>
            <person name="D'Aco K."/>
            <person name="Daza R."/>
            <person name="De Haan G."/>
            <person name="DeGray S."/>
            <person name="DeMaso C."/>
            <person name="Dhargay N."/>
            <person name="Dooley K."/>
            <person name="Dooley E."/>
            <person name="Doricent M."/>
            <person name="Dorje P."/>
            <person name="Dorjee K."/>
            <person name="Dupes A."/>
            <person name="Elong R."/>
            <person name="Falk J."/>
            <person name="Farina A."/>
            <person name="Faro S."/>
            <person name="Ferguson D."/>
            <person name="Fisher S."/>
            <person name="Foley C.D."/>
            <person name="Franke A."/>
            <person name="Friedrich D."/>
            <person name="Gadbois L."/>
            <person name="Gearin G."/>
            <person name="Gearin C.R."/>
            <person name="Giannoukos G."/>
            <person name="Goode T."/>
            <person name="Graham J."/>
            <person name="Grandbois E."/>
            <person name="Grewal S."/>
            <person name="Gyaltsen K."/>
            <person name="Hafez N."/>
            <person name="Hagos B."/>
            <person name="Hall J."/>
            <person name="Henson C."/>
            <person name="Hollinger A."/>
            <person name="Honan T."/>
            <person name="Huard M.D."/>
            <person name="Hughes L."/>
            <person name="Hurhula B."/>
            <person name="Husby M.E."/>
            <person name="Kamat A."/>
            <person name="Kanga B."/>
            <person name="Kashin S."/>
            <person name="Khazanovich D."/>
            <person name="Kisner P."/>
            <person name="Lance K."/>
            <person name="Lara M."/>
            <person name="Lee W."/>
            <person name="Lennon N."/>
            <person name="Letendre F."/>
            <person name="LeVine R."/>
            <person name="Lipovsky A."/>
            <person name="Liu X."/>
            <person name="Liu J."/>
            <person name="Liu S."/>
            <person name="Lokyitsang T."/>
            <person name="Lokyitsang Y."/>
            <person name="Lubonja R."/>
            <person name="Lui A."/>
            <person name="MacDonald P."/>
            <person name="Magnisalis V."/>
            <person name="Maru K."/>
            <person name="Matthews C."/>
            <person name="McCusker W."/>
            <person name="McDonough S."/>
            <person name="Mehta T."/>
            <person name="Meldrim J."/>
            <person name="Meneus L."/>
            <person name="Mihai O."/>
            <person name="Mihalev A."/>
            <person name="Mihova T."/>
            <person name="Mittelman R."/>
            <person name="Mlenga V."/>
            <person name="Montmayeur A."/>
            <person name="Mulrain L."/>
            <person name="Navidi A."/>
            <person name="Naylor J."/>
            <person name="Negash T."/>
            <person name="Nguyen T."/>
            <person name="Nguyen N."/>
            <person name="Nicol R."/>
            <person name="Norbu C."/>
            <person name="Norbu N."/>
            <person name="Novod N."/>
            <person name="O'Neill B."/>
            <person name="Osman S."/>
            <person name="Markiewicz E."/>
            <person name="Oyono O.L."/>
            <person name="Patti C."/>
            <person name="Phunkhang P."/>
            <person name="Pierre F."/>
            <person name="Priest M."/>
            <person name="Raghuraman S."/>
            <person name="Rege F."/>
            <person name="Reyes R."/>
            <person name="Rise C."/>
            <person name="Rogov P."/>
            <person name="Ross K."/>
            <person name="Ryan E."/>
            <person name="Settipalli S."/>
            <person name="Shea T."/>
            <person name="Sherpa N."/>
            <person name="Shi L."/>
            <person name="Shih D."/>
            <person name="Sparrow T."/>
            <person name="Spaulding J."/>
            <person name="Stalker J."/>
            <person name="Stange-Thomann N."/>
            <person name="Stavropoulos S."/>
            <person name="Stone C."/>
            <person name="Strader C."/>
            <person name="Tesfaye S."/>
            <person name="Thomson T."/>
            <person name="Thoulutsang Y."/>
            <person name="Thoulutsang D."/>
            <person name="Topham K."/>
            <person name="Topping I."/>
            <person name="Tsamla T."/>
            <person name="Vassiliev H."/>
            <person name="Vo A."/>
            <person name="Wangchuk T."/>
            <person name="Wangdi T."/>
            <person name="Weiand M."/>
            <person name="Wilkinson J."/>
            <person name="Wilson A."/>
            <person name="Yadav S."/>
            <person name="Young G."/>
            <person name="Yu Q."/>
            <person name="Zembek L."/>
            <person name="Zhong D."/>
            <person name="Zimmer A."/>
            <person name="Zwirko Z."/>
            <person name="Jaffe D.B."/>
            <person name="Alvarez P."/>
            <person name="Brockman W."/>
            <person name="Butler J."/>
            <person name="Chin C."/>
            <person name="Gnerre S."/>
            <person name="Grabherr M."/>
            <person name="Kleber M."/>
            <person name="Mauceli E."/>
            <person name="MacCallum I."/>
        </authorList>
    </citation>
    <scope>NUCLEOTIDE SEQUENCE [LARGE SCALE GENOMIC DNA]</scope>
    <source>
        <strain evidence="4">MSH-3 / Tucson 14011-0111.49</strain>
    </source>
</reference>
<dbReference type="SMR" id="B4GV31"/>
<dbReference type="OMA" id="FYWHNDA"/>
<feature type="chain" id="PRO_5002804327" evidence="1">
    <location>
        <begin position="20"/>
        <end position="215"/>
    </location>
</feature>
<dbReference type="OrthoDB" id="7833541at2759"/>
<proteinExistence type="predicted"/>
<dbReference type="InterPro" id="IPR016186">
    <property type="entry name" value="C-type_lectin-like/link_sf"/>
</dbReference>
<feature type="signal peptide" evidence="1">
    <location>
        <begin position="1"/>
        <end position="19"/>
    </location>
</feature>
<evidence type="ECO:0000313" key="4">
    <source>
        <dbReference type="Proteomes" id="UP000008744"/>
    </source>
</evidence>
<feature type="domain" description="C-type lectin" evidence="2">
    <location>
        <begin position="38"/>
        <end position="195"/>
    </location>
</feature>
<dbReference type="Gene3D" id="3.10.100.10">
    <property type="entry name" value="Mannose-Binding Protein A, subunit A"/>
    <property type="match status" value="1"/>
</dbReference>
<evidence type="ECO:0000313" key="3">
    <source>
        <dbReference type="EMBL" id="EDW26568.1"/>
    </source>
</evidence>
<dbReference type="PROSITE" id="PS50041">
    <property type="entry name" value="C_TYPE_LECTIN_2"/>
    <property type="match status" value="1"/>
</dbReference>
<protein>
    <submittedName>
        <fullName evidence="3">GL12913</fullName>
    </submittedName>
</protein>
<gene>
    <name evidence="3" type="primary">Dper\GL12913</name>
    <name evidence="3" type="ORF">Dper_GL12913</name>
</gene>
<dbReference type="InterPro" id="IPR001304">
    <property type="entry name" value="C-type_lectin-like"/>
</dbReference>
<dbReference type="InterPro" id="IPR016187">
    <property type="entry name" value="CTDL_fold"/>
</dbReference>
<dbReference type="KEGG" id="dpe:6597238"/>
<evidence type="ECO:0000256" key="1">
    <source>
        <dbReference type="SAM" id="SignalP"/>
    </source>
</evidence>
<sequence length="215" mass="24805">MPSMGKSFVCISFILLLGATIHFQDYWHPHCSKPFVNIGGRCYFFSSNKVPTYEYYKVTFKTRVLSVPVVMGWLHANLGCEAIDDKSRLVTVRTVEEMKQIAYYLKYKAHAATHAVFWCGGHRGRLSNPDDVDHKTLYDFYWHNDALPMNYTNFVKKEPPKTRFGDGYCVYMEFTGTELVMGVEKCDKKLAFVCEWDPNLPTPPNPFAPQRDTTL</sequence>
<dbReference type="AlphaFoldDB" id="B4GV31"/>
<name>B4GV31_DROPE</name>
<dbReference type="SMART" id="SM00034">
    <property type="entry name" value="CLECT"/>
    <property type="match status" value="1"/>
</dbReference>
<dbReference type="PhylomeDB" id="B4GV31"/>
<dbReference type="HOGENOM" id="CLU_088711_0_0_1"/>
<keyword evidence="1" id="KW-0732">Signal</keyword>
<dbReference type="Pfam" id="PF00059">
    <property type="entry name" value="Lectin_C"/>
    <property type="match status" value="1"/>
</dbReference>
<keyword evidence="4" id="KW-1185">Reference proteome</keyword>
<evidence type="ECO:0000259" key="2">
    <source>
        <dbReference type="PROSITE" id="PS50041"/>
    </source>
</evidence>
<dbReference type="Proteomes" id="UP000008744">
    <property type="component" value="Unassembled WGS sequence"/>
</dbReference>
<dbReference type="CDD" id="cd00037">
    <property type="entry name" value="CLECT"/>
    <property type="match status" value="1"/>
</dbReference>
<dbReference type="SUPFAM" id="SSF56436">
    <property type="entry name" value="C-type lectin-like"/>
    <property type="match status" value="1"/>
</dbReference>
<dbReference type="EMBL" id="CH479192">
    <property type="protein sequence ID" value="EDW26568.1"/>
    <property type="molecule type" value="Genomic_DNA"/>
</dbReference>
<accession>B4GV31</accession>
<dbReference type="eggNOG" id="ENOG502RVN0">
    <property type="taxonomic scope" value="Eukaryota"/>
</dbReference>
<organism evidence="4">
    <name type="scientific">Drosophila persimilis</name>
    <name type="common">Fruit fly</name>
    <dbReference type="NCBI Taxonomy" id="7234"/>
    <lineage>
        <taxon>Eukaryota</taxon>
        <taxon>Metazoa</taxon>
        <taxon>Ecdysozoa</taxon>
        <taxon>Arthropoda</taxon>
        <taxon>Hexapoda</taxon>
        <taxon>Insecta</taxon>
        <taxon>Pterygota</taxon>
        <taxon>Neoptera</taxon>
        <taxon>Endopterygota</taxon>
        <taxon>Diptera</taxon>
        <taxon>Brachycera</taxon>
        <taxon>Muscomorpha</taxon>
        <taxon>Ephydroidea</taxon>
        <taxon>Drosophilidae</taxon>
        <taxon>Drosophila</taxon>
        <taxon>Sophophora</taxon>
    </lineage>
</organism>